<dbReference type="OMA" id="FICQVAQ"/>
<dbReference type="PANTHER" id="PTHR11439:SF503">
    <property type="entry name" value="CYSTEINE-RICH RLK (RECEPTOR-LIKE PROTEIN KINASE) 8"/>
    <property type="match status" value="1"/>
</dbReference>
<evidence type="ECO:0000313" key="1">
    <source>
        <dbReference type="EMBL" id="EOY21704.1"/>
    </source>
</evidence>
<accession>A0A061G3Y2</accession>
<dbReference type="eggNOG" id="KOG0017">
    <property type="taxonomic scope" value="Eukaryota"/>
</dbReference>
<keyword evidence="2" id="KW-1185">Reference proteome</keyword>
<dbReference type="PANTHER" id="PTHR11439">
    <property type="entry name" value="GAG-POL-RELATED RETROTRANSPOSON"/>
    <property type="match status" value="1"/>
</dbReference>
<dbReference type="EMBL" id="CM001881">
    <property type="protein sequence ID" value="EOY21704.1"/>
    <property type="molecule type" value="Genomic_DNA"/>
</dbReference>
<evidence type="ECO:0000313" key="2">
    <source>
        <dbReference type="Proteomes" id="UP000026915"/>
    </source>
</evidence>
<sequence length="135" mass="15323">MYVTCLLSRFMQSPIMLHFTATKRILKYVKGTADFGLMHVKHDKRELVIVAMIGQEAEYIAIVSVVNQLKWLRQVLANLGFKQENGTVIFVDNQSAIAIAKNPVYHSTEVQPVDILTKGLSKERFETLRTRLGVC</sequence>
<reference evidence="1 2" key="1">
    <citation type="journal article" date="2013" name="Genome Biol.">
        <title>The genome sequence of the most widely cultivated cacao type and its use to identify candidate genes regulating pod color.</title>
        <authorList>
            <person name="Motamayor J.C."/>
            <person name="Mockaitis K."/>
            <person name="Schmutz J."/>
            <person name="Haiminen N."/>
            <person name="Iii D.L."/>
            <person name="Cornejo O."/>
            <person name="Findley S.D."/>
            <person name="Zheng P."/>
            <person name="Utro F."/>
            <person name="Royaert S."/>
            <person name="Saski C."/>
            <person name="Jenkins J."/>
            <person name="Podicheti R."/>
            <person name="Zhao M."/>
            <person name="Scheffler B.E."/>
            <person name="Stack J.C."/>
            <person name="Feltus F.A."/>
            <person name="Mustiga G.M."/>
            <person name="Amores F."/>
            <person name="Phillips W."/>
            <person name="Marelli J.P."/>
            <person name="May G.D."/>
            <person name="Shapiro H."/>
            <person name="Ma J."/>
            <person name="Bustamante C.D."/>
            <person name="Schnell R.J."/>
            <person name="Main D."/>
            <person name="Gilbert D."/>
            <person name="Parida L."/>
            <person name="Kuhn D.N."/>
        </authorList>
    </citation>
    <scope>NUCLEOTIDE SEQUENCE [LARGE SCALE GENOMIC DNA]</scope>
    <source>
        <strain evidence="2">cv. Matina 1-6</strain>
    </source>
</reference>
<dbReference type="Proteomes" id="UP000026915">
    <property type="component" value="Chromosome 3"/>
</dbReference>
<dbReference type="STRING" id="3641.A0A061G3Y2"/>
<protein>
    <recommendedName>
        <fullName evidence="3">Cysteine-rich RLK (RECEPTOR-like protein kinase) 8</fullName>
    </recommendedName>
</protein>
<dbReference type="AlphaFoldDB" id="A0A061G3Y2"/>
<proteinExistence type="predicted"/>
<name>A0A061G3Y2_THECC</name>
<gene>
    <name evidence="1" type="ORF">TCM_013806</name>
</gene>
<organism evidence="1 2">
    <name type="scientific">Theobroma cacao</name>
    <name type="common">Cacao</name>
    <name type="synonym">Cocoa</name>
    <dbReference type="NCBI Taxonomy" id="3641"/>
    <lineage>
        <taxon>Eukaryota</taxon>
        <taxon>Viridiplantae</taxon>
        <taxon>Streptophyta</taxon>
        <taxon>Embryophyta</taxon>
        <taxon>Tracheophyta</taxon>
        <taxon>Spermatophyta</taxon>
        <taxon>Magnoliopsida</taxon>
        <taxon>eudicotyledons</taxon>
        <taxon>Gunneridae</taxon>
        <taxon>Pentapetalae</taxon>
        <taxon>rosids</taxon>
        <taxon>malvids</taxon>
        <taxon>Malvales</taxon>
        <taxon>Malvaceae</taxon>
        <taxon>Byttnerioideae</taxon>
        <taxon>Theobroma</taxon>
    </lineage>
</organism>
<dbReference type="CDD" id="cd09272">
    <property type="entry name" value="RNase_HI_RT_Ty1"/>
    <property type="match status" value="1"/>
</dbReference>
<dbReference type="Gramene" id="EOY21704">
    <property type="protein sequence ID" value="EOY21704"/>
    <property type="gene ID" value="TCM_013806"/>
</dbReference>
<evidence type="ECO:0008006" key="3">
    <source>
        <dbReference type="Google" id="ProtNLM"/>
    </source>
</evidence>
<dbReference type="HOGENOM" id="CLU_1889522_0_0_1"/>
<dbReference type="InParanoid" id="A0A061G3Y2"/>